<evidence type="ECO:0000313" key="1">
    <source>
        <dbReference type="EMBL" id="MCH7321937.1"/>
    </source>
</evidence>
<sequence length="200" mass="21169">MSMDVSSLNSLTSLLGSTYGTNSATSANTSSTSFETYFLNALGTNSTGDTSSMSSLLDLYSNGGTNALLSGFTSTDSTSTIASQLLSNLQSSGTTDSSLMKLNKATSATDNYTDSLTSGFQSQVLNNMNAAKAKLQSSYESYVERMGENPTAAAQYRIDQMKQNISVIENYIASKSANNVDSLVDQLDAKSALTQYMLNL</sequence>
<protein>
    <recommendedName>
        <fullName evidence="3">Flagellar hook-associated protein 2 C-terminal domain-containing protein</fullName>
    </recommendedName>
</protein>
<evidence type="ECO:0008006" key="3">
    <source>
        <dbReference type="Google" id="ProtNLM"/>
    </source>
</evidence>
<reference evidence="1 2" key="1">
    <citation type="submission" date="2022-03" db="EMBL/GenBank/DDBJ databases">
        <authorList>
            <person name="Jo J.-H."/>
            <person name="Im W.-T."/>
        </authorList>
    </citation>
    <scope>NUCLEOTIDE SEQUENCE [LARGE SCALE GENOMIC DNA]</scope>
    <source>
        <strain evidence="1 2">MA9</strain>
    </source>
</reference>
<name>A0ABS9UC66_9BACL</name>
<accession>A0ABS9UC66</accession>
<organism evidence="1 2">
    <name type="scientific">Solibacillus palustris</name>
    <dbReference type="NCBI Taxonomy" id="2908203"/>
    <lineage>
        <taxon>Bacteria</taxon>
        <taxon>Bacillati</taxon>
        <taxon>Bacillota</taxon>
        <taxon>Bacilli</taxon>
        <taxon>Bacillales</taxon>
        <taxon>Caryophanaceae</taxon>
        <taxon>Solibacillus</taxon>
    </lineage>
</organism>
<dbReference type="RefSeq" id="WP_241368987.1">
    <property type="nucleotide sequence ID" value="NZ_JAKZFC010000002.1"/>
</dbReference>
<dbReference type="EMBL" id="JAKZFC010000002">
    <property type="protein sequence ID" value="MCH7321937.1"/>
    <property type="molecule type" value="Genomic_DNA"/>
</dbReference>
<gene>
    <name evidence="1" type="ORF">LZ480_08530</name>
</gene>
<dbReference type="Proteomes" id="UP001316087">
    <property type="component" value="Unassembled WGS sequence"/>
</dbReference>
<keyword evidence="2" id="KW-1185">Reference proteome</keyword>
<evidence type="ECO:0000313" key="2">
    <source>
        <dbReference type="Proteomes" id="UP001316087"/>
    </source>
</evidence>
<proteinExistence type="predicted"/>
<comment type="caution">
    <text evidence="1">The sequence shown here is derived from an EMBL/GenBank/DDBJ whole genome shotgun (WGS) entry which is preliminary data.</text>
</comment>